<organism evidence="1 2">
    <name type="scientific">Coccomyxa subellipsoidea</name>
    <dbReference type="NCBI Taxonomy" id="248742"/>
    <lineage>
        <taxon>Eukaryota</taxon>
        <taxon>Viridiplantae</taxon>
        <taxon>Chlorophyta</taxon>
        <taxon>core chlorophytes</taxon>
        <taxon>Trebouxiophyceae</taxon>
        <taxon>Trebouxiophyceae incertae sedis</taxon>
        <taxon>Coccomyxaceae</taxon>
        <taxon>Coccomyxa</taxon>
    </lineage>
</organism>
<protein>
    <submittedName>
        <fullName evidence="1">Uncharacterized protein</fullName>
    </submittedName>
</protein>
<accession>A0ABR2YED9</accession>
<proteinExistence type="predicted"/>
<evidence type="ECO:0000313" key="2">
    <source>
        <dbReference type="Proteomes" id="UP001491310"/>
    </source>
</evidence>
<gene>
    <name evidence="1" type="ORF">WJX75_009735</name>
</gene>
<keyword evidence="2" id="KW-1185">Reference proteome</keyword>
<dbReference type="EMBL" id="JALJOT010000014">
    <property type="protein sequence ID" value="KAK9903602.1"/>
    <property type="molecule type" value="Genomic_DNA"/>
</dbReference>
<sequence>MDVHQVPYPGNSFYINAMTALIDCPCLDFRPAFPQVQPKSGHRTPYPKEGQLECVLILLRAKAAMTVIQLDELLRMIYIARGSQEEIIEGL</sequence>
<dbReference type="Proteomes" id="UP001491310">
    <property type="component" value="Unassembled WGS sequence"/>
</dbReference>
<evidence type="ECO:0000313" key="1">
    <source>
        <dbReference type="EMBL" id="KAK9903602.1"/>
    </source>
</evidence>
<reference evidence="1 2" key="1">
    <citation type="journal article" date="2024" name="Nat. Commun.">
        <title>Phylogenomics reveals the evolutionary origins of lichenization in chlorophyte algae.</title>
        <authorList>
            <person name="Puginier C."/>
            <person name="Libourel C."/>
            <person name="Otte J."/>
            <person name="Skaloud P."/>
            <person name="Haon M."/>
            <person name="Grisel S."/>
            <person name="Petersen M."/>
            <person name="Berrin J.G."/>
            <person name="Delaux P.M."/>
            <person name="Dal Grande F."/>
            <person name="Keller J."/>
        </authorList>
    </citation>
    <scope>NUCLEOTIDE SEQUENCE [LARGE SCALE GENOMIC DNA]</scope>
    <source>
        <strain evidence="1 2">SAG 216-7</strain>
    </source>
</reference>
<comment type="caution">
    <text evidence="1">The sequence shown here is derived from an EMBL/GenBank/DDBJ whole genome shotgun (WGS) entry which is preliminary data.</text>
</comment>
<name>A0ABR2YED9_9CHLO</name>